<accession>A0ABX4H5Y8</accession>
<keyword evidence="1" id="KW-0472">Membrane</keyword>
<feature type="transmembrane region" description="Helical" evidence="1">
    <location>
        <begin position="168"/>
        <end position="189"/>
    </location>
</feature>
<gene>
    <name evidence="2" type="ORF">CJF60_01325</name>
</gene>
<evidence type="ECO:0000313" key="3">
    <source>
        <dbReference type="Proteomes" id="UP000217033"/>
    </source>
</evidence>
<reference evidence="2" key="1">
    <citation type="submission" date="2017-08" db="EMBL/GenBank/DDBJ databases">
        <authorList>
            <person name="Alvarez-Ponce D."/>
            <person name="Weitzman C.L."/>
            <person name="Tillett R.L."/>
            <person name="Sandmeier F.C."/>
            <person name="Tracy C.R."/>
        </authorList>
    </citation>
    <scope>NUCLEOTIDE SEQUENCE [LARGE SCALE GENOMIC DNA]</scope>
    <source>
        <strain evidence="2">PS6</strain>
    </source>
</reference>
<feature type="transmembrane region" description="Helical" evidence="1">
    <location>
        <begin position="201"/>
        <end position="222"/>
    </location>
</feature>
<evidence type="ECO:0000256" key="1">
    <source>
        <dbReference type="SAM" id="Phobius"/>
    </source>
</evidence>
<feature type="transmembrane region" description="Helical" evidence="1">
    <location>
        <begin position="55"/>
        <end position="76"/>
    </location>
</feature>
<feature type="transmembrane region" description="Helical" evidence="1">
    <location>
        <begin position="27"/>
        <end position="48"/>
    </location>
</feature>
<keyword evidence="1" id="KW-0812">Transmembrane</keyword>
<feature type="transmembrane region" description="Helical" evidence="1">
    <location>
        <begin position="96"/>
        <end position="118"/>
    </location>
</feature>
<dbReference type="Proteomes" id="UP000217033">
    <property type="component" value="Unassembled WGS sequence"/>
</dbReference>
<dbReference type="RefSeq" id="WP_084231876.1">
    <property type="nucleotide sequence ID" value="NZ_FWXE01000001.1"/>
</dbReference>
<proteinExistence type="predicted"/>
<dbReference type="Gene3D" id="1.10.1760.20">
    <property type="match status" value="1"/>
</dbReference>
<dbReference type="Pfam" id="PF12822">
    <property type="entry name" value="ECF_trnsprt"/>
    <property type="match status" value="1"/>
</dbReference>
<feature type="transmembrane region" description="Helical" evidence="1">
    <location>
        <begin position="250"/>
        <end position="279"/>
    </location>
</feature>
<sequence length="299" mass="34469">MNNSTSTKNQWLDKQTLKDFFKNQIRFTTFDVALAGILMAIAIIVNYITNLSLTGVLNIDAEVIFSIFFGIIFGPLKGSFLSVVLDHLNLLVRGRIGFWMWEYAIIALLLPMIAWLFFNIRRIKTNLKAFLPILIVVATIIMAYGLFFNLANPFTTQRVDGFNQRFSYTGAVIAITVATALILIATFHVGERYLITKKAMYIDVLIIVSLVVFVQVLFRWLWGPFAFINYLQKFTRNINNRTYANSYTFYMIPIVIKTMITIPLFSFVLAASVPSLIYFEHKYKIKNRMALKAIFRRNK</sequence>
<feature type="transmembrane region" description="Helical" evidence="1">
    <location>
        <begin position="130"/>
        <end position="148"/>
    </location>
</feature>
<dbReference type="EMBL" id="NQMN01000001">
    <property type="protein sequence ID" value="PAF55314.1"/>
    <property type="molecule type" value="Genomic_DNA"/>
</dbReference>
<evidence type="ECO:0000313" key="2">
    <source>
        <dbReference type="EMBL" id="PAF55314.1"/>
    </source>
</evidence>
<protein>
    <submittedName>
        <fullName evidence="2">ECF transporter S component</fullName>
    </submittedName>
</protein>
<keyword evidence="1" id="KW-1133">Transmembrane helix</keyword>
<dbReference type="InterPro" id="IPR024529">
    <property type="entry name" value="ECF_trnsprt_substrate-spec"/>
</dbReference>
<comment type="caution">
    <text evidence="2">The sequence shown here is derived from an EMBL/GenBank/DDBJ whole genome shotgun (WGS) entry which is preliminary data.</text>
</comment>
<organism evidence="2 3">
    <name type="scientific">Mycoplasmopsis agassizii</name>
    <dbReference type="NCBI Taxonomy" id="33922"/>
    <lineage>
        <taxon>Bacteria</taxon>
        <taxon>Bacillati</taxon>
        <taxon>Mycoplasmatota</taxon>
        <taxon>Mycoplasmoidales</taxon>
        <taxon>Metamycoplasmataceae</taxon>
        <taxon>Mycoplasmopsis</taxon>
    </lineage>
</organism>
<name>A0ABX4H5Y8_9BACT</name>
<keyword evidence="3" id="KW-1185">Reference proteome</keyword>